<dbReference type="PANTHER" id="PTHR30573:SF0">
    <property type="entry name" value="QUINOLINATE SYNTHASE, CHLOROPLASTIC"/>
    <property type="match status" value="1"/>
</dbReference>
<evidence type="ECO:0000256" key="8">
    <source>
        <dbReference type="ARBA" id="ARBA00023004"/>
    </source>
</evidence>
<dbReference type="Pfam" id="PF02445">
    <property type="entry name" value="NadA"/>
    <property type="match status" value="1"/>
</dbReference>
<keyword evidence="7" id="KW-0479">Metal-binding</keyword>
<evidence type="ECO:0000256" key="5">
    <source>
        <dbReference type="ARBA" id="ARBA00022642"/>
    </source>
</evidence>
<sequence>MTQITDNDARAIEELRARLGSRLTIVGHHYQREEAIRHCDIRGDSLELARRVPGIDADHIVFCGVYFMAESAALLAREGQQVLLPDHGADCVMAQMTPAALLDRVLGRLTASGRKLIPLAYVNTSLAVKAVVGRYGGAVCTSANAEKMLNWAFRQGDGVFFLPDKNLARNTARKLGITGRDTHILDVRRAGDAADLDAADKAALVLWPGLCAIHARFNTGLIEAARQADPSCKVIVHPECSPEVVRASDGAGSTSYIIDYVRNAPDGSHIYVGTEINLVERLAREQAGRLRVEPLRASACSNMAKITPENLRRTLESIVDGTAVPVTVPQEDAAPAKAALERMLEACA</sequence>
<evidence type="ECO:0000256" key="10">
    <source>
        <dbReference type="NCBIfam" id="TIGR00550"/>
    </source>
</evidence>
<gene>
    <name evidence="11" type="primary">nadA</name>
    <name evidence="11" type="ORF">H9874_03595</name>
</gene>
<evidence type="ECO:0000256" key="3">
    <source>
        <dbReference type="ARBA" id="ARBA00012669"/>
    </source>
</evidence>
<dbReference type="SUPFAM" id="SSF142754">
    <property type="entry name" value="NadA-like"/>
    <property type="match status" value="1"/>
</dbReference>
<dbReference type="GO" id="GO:0046872">
    <property type="term" value="F:metal ion binding"/>
    <property type="evidence" value="ECO:0007669"/>
    <property type="project" value="UniProtKB-KW"/>
</dbReference>
<accession>A0A9D1U982</accession>
<comment type="caution">
    <text evidence="11">The sequence shown here is derived from an EMBL/GenBank/DDBJ whole genome shotgun (WGS) entry which is preliminary data.</text>
</comment>
<dbReference type="PANTHER" id="PTHR30573">
    <property type="entry name" value="QUINOLINATE SYNTHETASE A"/>
    <property type="match status" value="1"/>
</dbReference>
<dbReference type="Proteomes" id="UP000824264">
    <property type="component" value="Unassembled WGS sequence"/>
</dbReference>
<keyword evidence="4" id="KW-0004">4Fe-4S</keyword>
<evidence type="ECO:0000313" key="11">
    <source>
        <dbReference type="EMBL" id="HIW78211.1"/>
    </source>
</evidence>
<evidence type="ECO:0000256" key="4">
    <source>
        <dbReference type="ARBA" id="ARBA00022485"/>
    </source>
</evidence>
<reference evidence="11" key="1">
    <citation type="journal article" date="2021" name="PeerJ">
        <title>Extensive microbial diversity within the chicken gut microbiome revealed by metagenomics and culture.</title>
        <authorList>
            <person name="Gilroy R."/>
            <person name="Ravi A."/>
            <person name="Getino M."/>
            <person name="Pursley I."/>
            <person name="Horton D.L."/>
            <person name="Alikhan N.F."/>
            <person name="Baker D."/>
            <person name="Gharbi K."/>
            <person name="Hall N."/>
            <person name="Watson M."/>
            <person name="Adriaenssens E.M."/>
            <person name="Foster-Nyarko E."/>
            <person name="Jarju S."/>
            <person name="Secka A."/>
            <person name="Antonio M."/>
            <person name="Oren A."/>
            <person name="Chaudhuri R.R."/>
            <person name="La Ragione R."/>
            <person name="Hildebrand F."/>
            <person name="Pallen M.J."/>
        </authorList>
    </citation>
    <scope>NUCLEOTIDE SEQUENCE</scope>
    <source>
        <strain evidence="11">ChiSxjej5B17-1746</strain>
    </source>
</reference>
<keyword evidence="8" id="KW-0408">Iron</keyword>
<evidence type="ECO:0000313" key="12">
    <source>
        <dbReference type="Proteomes" id="UP000824264"/>
    </source>
</evidence>
<evidence type="ECO:0000256" key="1">
    <source>
        <dbReference type="ARBA" id="ARBA00001966"/>
    </source>
</evidence>
<dbReference type="GO" id="GO:0051539">
    <property type="term" value="F:4 iron, 4 sulfur cluster binding"/>
    <property type="evidence" value="ECO:0007669"/>
    <property type="project" value="UniProtKB-KW"/>
</dbReference>
<evidence type="ECO:0000256" key="7">
    <source>
        <dbReference type="ARBA" id="ARBA00022723"/>
    </source>
</evidence>
<organism evidence="11 12">
    <name type="scientific">Candidatus Bilophila faecipullorum</name>
    <dbReference type="NCBI Taxonomy" id="2838482"/>
    <lineage>
        <taxon>Bacteria</taxon>
        <taxon>Pseudomonadati</taxon>
        <taxon>Thermodesulfobacteriota</taxon>
        <taxon>Desulfovibrionia</taxon>
        <taxon>Desulfovibrionales</taxon>
        <taxon>Desulfovibrionaceae</taxon>
        <taxon>Bilophila</taxon>
    </lineage>
</organism>
<evidence type="ECO:0000256" key="9">
    <source>
        <dbReference type="ARBA" id="ARBA00023014"/>
    </source>
</evidence>
<dbReference type="EC" id="2.5.1.72" evidence="3 10"/>
<comment type="cofactor">
    <cofactor evidence="1">
        <name>[4Fe-4S] cluster</name>
        <dbReference type="ChEBI" id="CHEBI:49883"/>
    </cofactor>
</comment>
<evidence type="ECO:0000256" key="2">
    <source>
        <dbReference type="ARBA" id="ARBA00005065"/>
    </source>
</evidence>
<dbReference type="GO" id="GO:0005829">
    <property type="term" value="C:cytosol"/>
    <property type="evidence" value="ECO:0007669"/>
    <property type="project" value="TreeGrafter"/>
</dbReference>
<dbReference type="EMBL" id="DXGI01000127">
    <property type="protein sequence ID" value="HIW78211.1"/>
    <property type="molecule type" value="Genomic_DNA"/>
</dbReference>
<dbReference type="Gene3D" id="3.40.50.10800">
    <property type="entry name" value="NadA-like"/>
    <property type="match status" value="3"/>
</dbReference>
<name>A0A9D1U982_9BACT</name>
<dbReference type="GO" id="GO:0034628">
    <property type="term" value="P:'de novo' NAD+ biosynthetic process from L-aspartate"/>
    <property type="evidence" value="ECO:0007669"/>
    <property type="project" value="TreeGrafter"/>
</dbReference>
<keyword evidence="9" id="KW-0411">Iron-sulfur</keyword>
<dbReference type="InterPro" id="IPR003473">
    <property type="entry name" value="NadA"/>
</dbReference>
<reference evidence="11" key="2">
    <citation type="submission" date="2021-04" db="EMBL/GenBank/DDBJ databases">
        <authorList>
            <person name="Gilroy R."/>
        </authorList>
    </citation>
    <scope>NUCLEOTIDE SEQUENCE</scope>
    <source>
        <strain evidence="11">ChiSxjej5B17-1746</strain>
    </source>
</reference>
<protein>
    <recommendedName>
        <fullName evidence="3 10">Quinolinate synthase</fullName>
        <ecNumber evidence="3 10">2.5.1.72</ecNumber>
    </recommendedName>
</protein>
<evidence type="ECO:0000256" key="6">
    <source>
        <dbReference type="ARBA" id="ARBA00022679"/>
    </source>
</evidence>
<dbReference type="AlphaFoldDB" id="A0A9D1U982"/>
<dbReference type="NCBIfam" id="TIGR00550">
    <property type="entry name" value="nadA"/>
    <property type="match status" value="1"/>
</dbReference>
<comment type="pathway">
    <text evidence="2">Cofactor biosynthesis; NAD(+) biosynthesis; quinolinate from iminoaspartate: step 1/1.</text>
</comment>
<dbReference type="GO" id="GO:0008987">
    <property type="term" value="F:quinolinate synthetase A activity"/>
    <property type="evidence" value="ECO:0007669"/>
    <property type="project" value="UniProtKB-UniRule"/>
</dbReference>
<keyword evidence="6 11" id="KW-0808">Transferase</keyword>
<dbReference type="InterPro" id="IPR036094">
    <property type="entry name" value="NadA_sf"/>
</dbReference>
<proteinExistence type="predicted"/>
<keyword evidence="5" id="KW-0662">Pyridine nucleotide biosynthesis</keyword>
<dbReference type="NCBIfam" id="NF006883">
    <property type="entry name" value="PRK09375.2-4"/>
    <property type="match status" value="1"/>
</dbReference>